<organism evidence="1 2">
    <name type="scientific">Parathielavia appendiculata</name>
    <dbReference type="NCBI Taxonomy" id="2587402"/>
    <lineage>
        <taxon>Eukaryota</taxon>
        <taxon>Fungi</taxon>
        <taxon>Dikarya</taxon>
        <taxon>Ascomycota</taxon>
        <taxon>Pezizomycotina</taxon>
        <taxon>Sordariomycetes</taxon>
        <taxon>Sordariomycetidae</taxon>
        <taxon>Sordariales</taxon>
        <taxon>Chaetomiaceae</taxon>
        <taxon>Parathielavia</taxon>
    </lineage>
</organism>
<protein>
    <submittedName>
        <fullName evidence="1">Uncharacterized protein</fullName>
    </submittedName>
</protein>
<proteinExistence type="predicted"/>
<comment type="caution">
    <text evidence="1">The sequence shown here is derived from an EMBL/GenBank/DDBJ whole genome shotgun (WGS) entry which is preliminary data.</text>
</comment>
<dbReference type="Proteomes" id="UP001302602">
    <property type="component" value="Unassembled WGS sequence"/>
</dbReference>
<keyword evidence="2" id="KW-1185">Reference proteome</keyword>
<accession>A0AAN6TS24</accession>
<dbReference type="GeneID" id="87830690"/>
<name>A0AAN6TS24_9PEZI</name>
<dbReference type="EMBL" id="MU853251">
    <property type="protein sequence ID" value="KAK4119246.1"/>
    <property type="molecule type" value="Genomic_DNA"/>
</dbReference>
<dbReference type="AlphaFoldDB" id="A0AAN6TS24"/>
<reference evidence="1" key="1">
    <citation type="journal article" date="2023" name="Mol. Phylogenet. Evol.">
        <title>Genome-scale phylogeny and comparative genomics of the fungal order Sordariales.</title>
        <authorList>
            <person name="Hensen N."/>
            <person name="Bonometti L."/>
            <person name="Westerberg I."/>
            <person name="Brannstrom I.O."/>
            <person name="Guillou S."/>
            <person name="Cros-Aarteil S."/>
            <person name="Calhoun S."/>
            <person name="Haridas S."/>
            <person name="Kuo A."/>
            <person name="Mondo S."/>
            <person name="Pangilinan J."/>
            <person name="Riley R."/>
            <person name="LaButti K."/>
            <person name="Andreopoulos B."/>
            <person name="Lipzen A."/>
            <person name="Chen C."/>
            <person name="Yan M."/>
            <person name="Daum C."/>
            <person name="Ng V."/>
            <person name="Clum A."/>
            <person name="Steindorff A."/>
            <person name="Ohm R.A."/>
            <person name="Martin F."/>
            <person name="Silar P."/>
            <person name="Natvig D.O."/>
            <person name="Lalanne C."/>
            <person name="Gautier V."/>
            <person name="Ament-Velasquez S.L."/>
            <person name="Kruys A."/>
            <person name="Hutchinson M.I."/>
            <person name="Powell A.J."/>
            <person name="Barry K."/>
            <person name="Miller A.N."/>
            <person name="Grigoriev I.V."/>
            <person name="Debuchy R."/>
            <person name="Gladieux P."/>
            <person name="Hiltunen Thoren M."/>
            <person name="Johannesson H."/>
        </authorList>
    </citation>
    <scope>NUCLEOTIDE SEQUENCE</scope>
    <source>
        <strain evidence="1">CBS 731.68</strain>
    </source>
</reference>
<gene>
    <name evidence="1" type="ORF">N657DRAFT_650344</name>
</gene>
<dbReference type="RefSeq" id="XP_062643019.1">
    <property type="nucleotide sequence ID" value="XM_062793921.1"/>
</dbReference>
<sequence>MRRLRKLDIEHACYLRGLNINPPHEYGSDWGASSVDSDLERSSDDDDIIPGGFEKYLEPIPDRLPLREWSLIFANLTNLTIILAVQCCPITTTPSSQTSRKSGPWVRAKIKAALQFFDIHVPRSTIHRQVKCENHQCFCAVKNKTCNRIQRFIMELWLEGSNPDKCTEASDWFRSMGPGRQDKGDATKEHG</sequence>
<evidence type="ECO:0000313" key="1">
    <source>
        <dbReference type="EMBL" id="KAK4119246.1"/>
    </source>
</evidence>
<evidence type="ECO:0000313" key="2">
    <source>
        <dbReference type="Proteomes" id="UP001302602"/>
    </source>
</evidence>
<reference evidence="1" key="2">
    <citation type="submission" date="2023-05" db="EMBL/GenBank/DDBJ databases">
        <authorList>
            <consortium name="Lawrence Berkeley National Laboratory"/>
            <person name="Steindorff A."/>
            <person name="Hensen N."/>
            <person name="Bonometti L."/>
            <person name="Westerberg I."/>
            <person name="Brannstrom I.O."/>
            <person name="Guillou S."/>
            <person name="Cros-Aarteil S."/>
            <person name="Calhoun S."/>
            <person name="Haridas S."/>
            <person name="Kuo A."/>
            <person name="Mondo S."/>
            <person name="Pangilinan J."/>
            <person name="Riley R."/>
            <person name="Labutti K."/>
            <person name="Andreopoulos B."/>
            <person name="Lipzen A."/>
            <person name="Chen C."/>
            <person name="Yanf M."/>
            <person name="Daum C."/>
            <person name="Ng V."/>
            <person name="Clum A."/>
            <person name="Ohm R."/>
            <person name="Martin F."/>
            <person name="Silar P."/>
            <person name="Natvig D."/>
            <person name="Lalanne C."/>
            <person name="Gautier V."/>
            <person name="Ament-Velasquez S.L."/>
            <person name="Kruys A."/>
            <person name="Hutchinson M.I."/>
            <person name="Powell A.J."/>
            <person name="Barry K."/>
            <person name="Miller A.N."/>
            <person name="Grigoriev I.V."/>
            <person name="Debuchy R."/>
            <person name="Gladieux P."/>
            <person name="Thoren M.H."/>
            <person name="Johannesson H."/>
        </authorList>
    </citation>
    <scope>NUCLEOTIDE SEQUENCE</scope>
    <source>
        <strain evidence="1">CBS 731.68</strain>
    </source>
</reference>